<proteinExistence type="inferred from homology"/>
<sequence>MSSEKEHKPILVAGAGSGIGKSVLENLNLLSRDAIGISRTGAEWKNAGNGSPFEYGKNFQCNLSRQSEVLEFVGALKSQVNSLSGVYFTFGSGLFKSVDQIALEEWNAHFVLNLNSLFLLTKEILPLLRAGSFLCYLSSTAGYQGFPNSTAYCASRHAIAGFAKALREELKSQGIRVITVYPGAVYTDIWKGREGFEQDDMIPVDDFGKWLATLATLPDAVYPDEIRLLPRKGIL</sequence>
<dbReference type="SUPFAM" id="SSF51735">
    <property type="entry name" value="NAD(P)-binding Rossmann-fold domains"/>
    <property type="match status" value="1"/>
</dbReference>
<evidence type="ECO:0000313" key="3">
    <source>
        <dbReference type="EMBL" id="TGL79065.1"/>
    </source>
</evidence>
<dbReference type="PANTHER" id="PTHR42901">
    <property type="entry name" value="ALCOHOL DEHYDROGENASE"/>
    <property type="match status" value="1"/>
</dbReference>
<organism evidence="3 4">
    <name type="scientific">Leptospira yasudae</name>
    <dbReference type="NCBI Taxonomy" id="2202201"/>
    <lineage>
        <taxon>Bacteria</taxon>
        <taxon>Pseudomonadati</taxon>
        <taxon>Spirochaetota</taxon>
        <taxon>Spirochaetia</taxon>
        <taxon>Leptospirales</taxon>
        <taxon>Leptospiraceae</taxon>
        <taxon>Leptospira</taxon>
    </lineage>
</organism>
<keyword evidence="2" id="KW-0560">Oxidoreductase</keyword>
<dbReference type="CDD" id="cd05233">
    <property type="entry name" value="SDR_c"/>
    <property type="match status" value="1"/>
</dbReference>
<evidence type="ECO:0000256" key="1">
    <source>
        <dbReference type="ARBA" id="ARBA00006484"/>
    </source>
</evidence>
<evidence type="ECO:0000313" key="4">
    <source>
        <dbReference type="Proteomes" id="UP000297613"/>
    </source>
</evidence>
<dbReference type="Gene3D" id="3.40.50.720">
    <property type="entry name" value="NAD(P)-binding Rossmann-like Domain"/>
    <property type="match status" value="1"/>
</dbReference>
<dbReference type="PANTHER" id="PTHR42901:SF1">
    <property type="entry name" value="ALCOHOL DEHYDROGENASE"/>
    <property type="match status" value="1"/>
</dbReference>
<dbReference type="Pfam" id="PF00106">
    <property type="entry name" value="adh_short"/>
    <property type="match status" value="1"/>
</dbReference>
<dbReference type="RefSeq" id="WP_135570338.1">
    <property type="nucleotide sequence ID" value="NZ_RQGK01000058.1"/>
</dbReference>
<gene>
    <name evidence="3" type="ORF">EHQ83_19295</name>
</gene>
<dbReference type="InterPro" id="IPR036291">
    <property type="entry name" value="NAD(P)-bd_dom_sf"/>
</dbReference>
<name>A0A6N4QRJ6_9LEPT</name>
<dbReference type="PRINTS" id="PR00081">
    <property type="entry name" value="GDHRDH"/>
</dbReference>
<dbReference type="GO" id="GO:0016491">
    <property type="term" value="F:oxidoreductase activity"/>
    <property type="evidence" value="ECO:0007669"/>
    <property type="project" value="UniProtKB-KW"/>
</dbReference>
<comment type="similarity">
    <text evidence="1">Belongs to the short-chain dehydrogenases/reductases (SDR) family.</text>
</comment>
<reference evidence="3 4" key="1">
    <citation type="journal article" date="2019" name="PLoS Negl. Trop. Dis.">
        <title>Revisiting the worldwide diversity of Leptospira species in the environment.</title>
        <authorList>
            <person name="Vincent A.T."/>
            <person name="Schiettekatte O."/>
            <person name="Bourhy P."/>
            <person name="Veyrier F.J."/>
            <person name="Picardeau M."/>
        </authorList>
    </citation>
    <scope>NUCLEOTIDE SEQUENCE [LARGE SCALE GENOMIC DNA]</scope>
    <source>
        <strain evidence="3 4">201702445</strain>
    </source>
</reference>
<accession>A0A6N4QRJ6</accession>
<comment type="caution">
    <text evidence="3">The sequence shown here is derived from an EMBL/GenBank/DDBJ whole genome shotgun (WGS) entry which is preliminary data.</text>
</comment>
<evidence type="ECO:0000256" key="2">
    <source>
        <dbReference type="ARBA" id="ARBA00023002"/>
    </source>
</evidence>
<dbReference type="EMBL" id="RQGM01000077">
    <property type="protein sequence ID" value="TGL79065.1"/>
    <property type="molecule type" value="Genomic_DNA"/>
</dbReference>
<dbReference type="Proteomes" id="UP000297613">
    <property type="component" value="Unassembled WGS sequence"/>
</dbReference>
<dbReference type="InterPro" id="IPR002347">
    <property type="entry name" value="SDR_fam"/>
</dbReference>
<dbReference type="AlphaFoldDB" id="A0A6N4QRJ6"/>
<protein>
    <submittedName>
        <fullName evidence="3">SDR family oxidoreductase</fullName>
    </submittedName>
</protein>